<reference evidence="1" key="1">
    <citation type="journal article" date="2019" name="PLoS Pathog.">
        <title>Re-assessing the diversity of negative strand RNA viruses in insects.</title>
        <authorList>
            <person name="Kafer S."/>
            <person name="Paraskevopoulou S."/>
            <person name="Zirkel F."/>
            <person name="Wieseke N."/>
            <person name="Donath A."/>
            <person name="Petersen M."/>
            <person name="Jones T.C."/>
            <person name="Liu S."/>
            <person name="Zhou X."/>
            <person name="Middendorf M."/>
            <person name="Junglen S."/>
            <person name="Misof B."/>
            <person name="Drosten C."/>
        </authorList>
    </citation>
    <scope>NUCLEOTIDE SEQUENCE</scope>
    <source>
        <strain evidence="1">OKIAV85</strain>
    </source>
</reference>
<protein>
    <submittedName>
        <fullName evidence="1">Glycoprotein</fullName>
    </submittedName>
</protein>
<evidence type="ECO:0000313" key="2">
    <source>
        <dbReference type="Proteomes" id="UP000680004"/>
    </source>
</evidence>
<name>A0A7U3NUS2_9MONO</name>
<sequence length="571" mass="65123">MIENNPPDRCLRKNDQQTASIMKTILVFLFALVAVQAAPQPMLCQRKRGMRIYKREQNIDCTPKTQEATVLVEVRVPDYSQRTLSAHWLGLYEVTCETHYFFWGSYTSNHWKKPLPLNALEIQSLENGLCPSSSHPTPLLDHIDPVCEYSWPTSNLVKTRYCITRPTTLRENHGQAITSDEEPLMKAEWKDLKAATISGALVLWGAPPATWDSPWITKYNGPAKRRGQTVILDQLQEAYNLIGVVRKESPGDVYLTSEGFEILLKSPRVRRSTHVSDLQDALHSEVTSKLNYNSYTVQSDSTFNTICHNQKSLLRMLNSLAGLDPDPYVKALLNDNYITASITDTHIVVWPCKPITRWTYRKSTDHKGTCSTLVPIEYNLNGRNQTGYLNLRTNHIENATDVVDCSNINPQAVLYQDVGGSTLTLWNGRYLQTLPHSEEVSLPLLINQTSASIFVPKWENHWLYTAHDFTFTERHYLTLRDLEASQSKAQSIKMIENEDVSYGRMMGVPFLSLPALPSVMRCLELLCCVGGALHLWASFRSFLGRQVQRQQVPPPYPEFQLLYDQFKRARE</sequence>
<accession>A0A7U3NUS2</accession>
<keyword evidence="2" id="KW-1185">Reference proteome</keyword>
<evidence type="ECO:0000313" key="1">
    <source>
        <dbReference type="EMBL" id="QPB73977.1"/>
    </source>
</evidence>
<dbReference type="KEGG" id="vg:80536843"/>
<reference evidence="1" key="2">
    <citation type="submission" date="2020-09" db="EMBL/GenBank/DDBJ databases">
        <authorList>
            <person name="Kaefer S."/>
            <person name="Paraskevopoulou S."/>
            <person name="Zirkel F."/>
            <person name="Wieseke N."/>
            <person name="Donath A."/>
            <person name="Petersen M."/>
            <person name="Jones T.C."/>
            <person name="Liu S."/>
            <person name="Zhou X."/>
            <person name="Middendorf M."/>
            <person name="Junglen S."/>
            <person name="Misof B."/>
            <person name="Drosten C."/>
        </authorList>
    </citation>
    <scope>NUCLEOTIDE SEQUENCE</scope>
    <source>
        <strain evidence="1">OKIAV85</strain>
    </source>
</reference>
<dbReference type="EMBL" id="MW039259">
    <property type="protein sequence ID" value="QPB73977.1"/>
    <property type="molecule type" value="Viral_cRNA"/>
</dbReference>
<proteinExistence type="predicted"/>
<dbReference type="GeneID" id="80536843"/>
<organism evidence="1">
    <name type="scientific">Hymenopteran orino-related virus OKIAV85</name>
    <dbReference type="NCBI Taxonomy" id="2789450"/>
    <lineage>
        <taxon>Viruses</taxon>
        <taxon>Riboviria</taxon>
        <taxon>Orthornavirae</taxon>
        <taxon>Negarnaviricota</taxon>
        <taxon>Haploviricotina</taxon>
        <taxon>Monjiviricetes</taxon>
        <taxon>Mononegavirales</taxon>
        <taxon>Nyamiviridae</taxon>
        <taxon>Formivirus</taxon>
        <taxon>Formivirus gorytis</taxon>
    </lineage>
</organism>
<dbReference type="RefSeq" id="YP_010798602.1">
    <property type="nucleotide sequence ID" value="NC_076500.1"/>
</dbReference>
<dbReference type="Proteomes" id="UP000680004">
    <property type="component" value="Segment"/>
</dbReference>